<proteinExistence type="predicted"/>
<comment type="caution">
    <text evidence="1">The sequence shown here is derived from an EMBL/GenBank/DDBJ whole genome shotgun (WGS) entry which is preliminary data.</text>
</comment>
<dbReference type="OrthoDB" id="5776060at2"/>
<dbReference type="Proteomes" id="UP000322981">
    <property type="component" value="Unassembled WGS sequence"/>
</dbReference>
<protein>
    <submittedName>
        <fullName evidence="1">Uncharacterized protein</fullName>
    </submittedName>
</protein>
<evidence type="ECO:0000313" key="2">
    <source>
        <dbReference type="Proteomes" id="UP000322981"/>
    </source>
</evidence>
<keyword evidence="2" id="KW-1185">Reference proteome</keyword>
<sequence length="68" mass="7504">MATLQITSDSLERLQGFLAGIDWTNDSALSVVSVDPERHTAVLCDRDAEEDRHWRLGPFGLEAFDSAA</sequence>
<evidence type="ECO:0000313" key="1">
    <source>
        <dbReference type="EMBL" id="KAA6183701.1"/>
    </source>
</evidence>
<dbReference type="AlphaFoldDB" id="A0A5M8FKJ0"/>
<reference evidence="1 2" key="1">
    <citation type="submission" date="2019-09" db="EMBL/GenBank/DDBJ databases">
        <title>Whole-genome sequence of the purple sulfur bacterium Thiohalocapsa marina DSM 19078.</title>
        <authorList>
            <person name="Kyndt J.A."/>
            <person name="Meyer T.E."/>
        </authorList>
    </citation>
    <scope>NUCLEOTIDE SEQUENCE [LARGE SCALE GENOMIC DNA]</scope>
    <source>
        <strain evidence="1 2">DSM 19078</strain>
    </source>
</reference>
<accession>A0A5M8FKJ0</accession>
<name>A0A5M8FKJ0_9GAMM</name>
<gene>
    <name evidence="1" type="ORF">F2Q65_14770</name>
</gene>
<dbReference type="EMBL" id="VWXX01000029">
    <property type="protein sequence ID" value="KAA6183701.1"/>
    <property type="molecule type" value="Genomic_DNA"/>
</dbReference>
<organism evidence="1 2">
    <name type="scientific">Thiohalocapsa marina</name>
    <dbReference type="NCBI Taxonomy" id="424902"/>
    <lineage>
        <taxon>Bacteria</taxon>
        <taxon>Pseudomonadati</taxon>
        <taxon>Pseudomonadota</taxon>
        <taxon>Gammaproteobacteria</taxon>
        <taxon>Chromatiales</taxon>
        <taxon>Chromatiaceae</taxon>
        <taxon>Thiohalocapsa</taxon>
    </lineage>
</organism>
<dbReference type="RefSeq" id="WP_150094178.1">
    <property type="nucleotide sequence ID" value="NZ_VWXX01000029.1"/>
</dbReference>